<feature type="region of interest" description="Disordered" evidence="1">
    <location>
        <begin position="1"/>
        <end position="102"/>
    </location>
</feature>
<dbReference type="AlphaFoldDB" id="A0AB34GLU3"/>
<accession>A0AB34GLU3</accession>
<gene>
    <name evidence="2" type="ORF">J1605_011856</name>
</gene>
<organism evidence="2 3">
    <name type="scientific">Eschrichtius robustus</name>
    <name type="common">California gray whale</name>
    <name type="synonym">Eschrichtius gibbosus</name>
    <dbReference type="NCBI Taxonomy" id="9764"/>
    <lineage>
        <taxon>Eukaryota</taxon>
        <taxon>Metazoa</taxon>
        <taxon>Chordata</taxon>
        <taxon>Craniata</taxon>
        <taxon>Vertebrata</taxon>
        <taxon>Euteleostomi</taxon>
        <taxon>Mammalia</taxon>
        <taxon>Eutheria</taxon>
        <taxon>Laurasiatheria</taxon>
        <taxon>Artiodactyla</taxon>
        <taxon>Whippomorpha</taxon>
        <taxon>Cetacea</taxon>
        <taxon>Mysticeti</taxon>
        <taxon>Eschrichtiidae</taxon>
        <taxon>Eschrichtius</taxon>
    </lineage>
</organism>
<feature type="compositionally biased region" description="Gly residues" evidence="1">
    <location>
        <begin position="33"/>
        <end position="43"/>
    </location>
</feature>
<proteinExistence type="predicted"/>
<name>A0AB34GLU3_ESCRO</name>
<evidence type="ECO:0000313" key="3">
    <source>
        <dbReference type="Proteomes" id="UP001159641"/>
    </source>
</evidence>
<keyword evidence="3" id="KW-1185">Reference proteome</keyword>
<dbReference type="EMBL" id="JAIQCJ010002164">
    <property type="protein sequence ID" value="KAJ8780253.1"/>
    <property type="molecule type" value="Genomic_DNA"/>
</dbReference>
<dbReference type="Proteomes" id="UP001159641">
    <property type="component" value="Unassembled WGS sequence"/>
</dbReference>
<protein>
    <submittedName>
        <fullName evidence="2">Uncharacterized protein</fullName>
    </submittedName>
</protein>
<feature type="compositionally biased region" description="Low complexity" evidence="1">
    <location>
        <begin position="10"/>
        <end position="22"/>
    </location>
</feature>
<evidence type="ECO:0000313" key="2">
    <source>
        <dbReference type="EMBL" id="KAJ8780253.1"/>
    </source>
</evidence>
<reference evidence="2 3" key="1">
    <citation type="submission" date="2022-11" db="EMBL/GenBank/DDBJ databases">
        <title>Whole genome sequence of Eschrichtius robustus ER-17-0199.</title>
        <authorList>
            <person name="Bruniche-Olsen A."/>
            <person name="Black A.N."/>
            <person name="Fields C.J."/>
            <person name="Walden K."/>
            <person name="Dewoody J.A."/>
        </authorList>
    </citation>
    <scope>NUCLEOTIDE SEQUENCE [LARGE SCALE GENOMIC DNA]</scope>
    <source>
        <strain evidence="2">ER-17-0199</strain>
        <tissue evidence="2">Blubber</tissue>
    </source>
</reference>
<evidence type="ECO:0000256" key="1">
    <source>
        <dbReference type="SAM" id="MobiDB-lite"/>
    </source>
</evidence>
<comment type="caution">
    <text evidence="2">The sequence shown here is derived from an EMBL/GenBank/DDBJ whole genome shotgun (WGS) entry which is preliminary data.</text>
</comment>
<sequence>MGTGAGGPRAGRAGARGETWGASGTPRVEVASGRGGQRAGGAAGSAESEEARDGPRSEPGSGSSTLYLLEKEPSSLRAQCPGPRGAPPRLQGAGPLSPGAPASTRALCPVGLATGRRWPGFGGTGGRQALLPERWWVSVHPKPDRL</sequence>